<comment type="caution">
    <text evidence="2">The sequence shown here is derived from an EMBL/GenBank/DDBJ whole genome shotgun (WGS) entry which is preliminary data.</text>
</comment>
<name>A0AAP5MA29_9CYAN</name>
<dbReference type="EMBL" id="JAALHA020000014">
    <property type="protein sequence ID" value="MDR9897785.1"/>
    <property type="molecule type" value="Genomic_DNA"/>
</dbReference>
<dbReference type="Proteomes" id="UP000667802">
    <property type="component" value="Unassembled WGS sequence"/>
</dbReference>
<protein>
    <submittedName>
        <fullName evidence="2">Helix-turn-helix domain-containing protein</fullName>
    </submittedName>
</protein>
<proteinExistence type="predicted"/>
<reference evidence="3" key="1">
    <citation type="journal article" date="2021" name="Science">
        <title>Hunting the eagle killer: A cyanobacterial neurotoxin causes vacuolar myelinopathy.</title>
        <authorList>
            <person name="Breinlinger S."/>
            <person name="Phillips T.J."/>
            <person name="Haram B.N."/>
            <person name="Mares J."/>
            <person name="Martinez Yerena J.A."/>
            <person name="Hrouzek P."/>
            <person name="Sobotka R."/>
            <person name="Henderson W.M."/>
            <person name="Schmieder P."/>
            <person name="Williams S.M."/>
            <person name="Lauderdale J.D."/>
            <person name="Wilde H.D."/>
            <person name="Gerrin W."/>
            <person name="Kust A."/>
            <person name="Washington J.W."/>
            <person name="Wagner C."/>
            <person name="Geier B."/>
            <person name="Liebeke M."/>
            <person name="Enke H."/>
            <person name="Niedermeyer T.H.J."/>
            <person name="Wilde S.B."/>
        </authorList>
    </citation>
    <scope>NUCLEOTIDE SEQUENCE [LARGE SCALE GENOMIC DNA]</scope>
    <source>
        <strain evidence="3">Thurmond2011</strain>
    </source>
</reference>
<evidence type="ECO:0000313" key="3">
    <source>
        <dbReference type="Proteomes" id="UP000667802"/>
    </source>
</evidence>
<evidence type="ECO:0000256" key="1">
    <source>
        <dbReference type="SAM" id="MobiDB-lite"/>
    </source>
</evidence>
<dbReference type="AlphaFoldDB" id="A0AAP5MA29"/>
<accession>A0AAP5MA29</accession>
<dbReference type="RefSeq" id="WP_208339055.1">
    <property type="nucleotide sequence ID" value="NZ_CAWQFN010000488.1"/>
</dbReference>
<organism evidence="2 3">
    <name type="scientific">Aetokthonos hydrillicola Thurmond2011</name>
    <dbReference type="NCBI Taxonomy" id="2712845"/>
    <lineage>
        <taxon>Bacteria</taxon>
        <taxon>Bacillati</taxon>
        <taxon>Cyanobacteriota</taxon>
        <taxon>Cyanophyceae</taxon>
        <taxon>Nostocales</taxon>
        <taxon>Hapalosiphonaceae</taxon>
        <taxon>Aetokthonos</taxon>
    </lineage>
</organism>
<sequence>MTKLKRNIRSSQGLPEAMGFSILPHSHSAIAISNRLTGSQFRLWHYLMMIDPFADQTRNGEKIYHPIPSPAEIAVAIGASQRTVEKDMKRLEELGLYAKRITQWEGYNTTAEAGKAAATKLKNKSVCPEPLQDKGGYLTADPAKQPDIALNSREPGYLAADPAKQPDIALNSREQPLEPLQHKDSSVPQTIQTYTDFINTLSDSERESFVKFGEQKAKQLPRPPELPQRWVEKNWEELSAQWHKESGKTSKAQTEKWENHPQRQEWIEKIRHLGPLGFQAETNDRDEQKQRRDFAKWATDNKLIWGMES</sequence>
<gene>
    <name evidence="2" type="ORF">G7B40_024945</name>
</gene>
<keyword evidence="3" id="KW-1185">Reference proteome</keyword>
<evidence type="ECO:0000313" key="2">
    <source>
        <dbReference type="EMBL" id="MDR9897785.1"/>
    </source>
</evidence>
<feature type="region of interest" description="Disordered" evidence="1">
    <location>
        <begin position="241"/>
        <end position="262"/>
    </location>
</feature>